<gene>
    <name evidence="14" type="primary">cyoE</name>
    <name evidence="15" type="ORF">TW77_21825</name>
</gene>
<feature type="transmembrane region" description="Helical" evidence="14">
    <location>
        <begin position="151"/>
        <end position="168"/>
    </location>
</feature>
<evidence type="ECO:0000256" key="4">
    <source>
        <dbReference type="ARBA" id="ARBA00022475"/>
    </source>
</evidence>
<feature type="transmembrane region" description="Helical" evidence="14">
    <location>
        <begin position="56"/>
        <end position="76"/>
    </location>
</feature>
<dbReference type="GO" id="GO:0048034">
    <property type="term" value="P:heme O biosynthetic process"/>
    <property type="evidence" value="ECO:0007669"/>
    <property type="project" value="UniProtKB-UniRule"/>
</dbReference>
<dbReference type="Proteomes" id="UP000033452">
    <property type="component" value="Unassembled WGS sequence"/>
</dbReference>
<keyword evidence="4 14" id="KW-1003">Cell membrane</keyword>
<reference evidence="15 16" key="1">
    <citation type="journal article" date="2015" name="BMC Genomics">
        <title>Genome mining reveals unlocked bioactive potential of marine Gram-negative bacteria.</title>
        <authorList>
            <person name="Machado H."/>
            <person name="Sonnenschein E.C."/>
            <person name="Melchiorsen J."/>
            <person name="Gram L."/>
        </authorList>
    </citation>
    <scope>NUCLEOTIDE SEQUENCE [LARGE SCALE GENOMIC DNA]</scope>
    <source>
        <strain evidence="15 16">S2471</strain>
    </source>
</reference>
<feature type="transmembrane region" description="Helical" evidence="14">
    <location>
        <begin position="248"/>
        <end position="269"/>
    </location>
</feature>
<evidence type="ECO:0000256" key="5">
    <source>
        <dbReference type="ARBA" id="ARBA00022679"/>
    </source>
</evidence>
<comment type="caution">
    <text evidence="15">The sequence shown here is derived from an EMBL/GenBank/DDBJ whole genome shotgun (WGS) entry which is preliminary data.</text>
</comment>
<name>A0A0F4QGF2_9GAMM</name>
<dbReference type="NCBIfam" id="TIGR01473">
    <property type="entry name" value="cyoE_ctaB"/>
    <property type="match status" value="1"/>
</dbReference>
<evidence type="ECO:0000256" key="1">
    <source>
        <dbReference type="ARBA" id="ARBA00004651"/>
    </source>
</evidence>
<dbReference type="AlphaFoldDB" id="A0A0F4QGF2"/>
<dbReference type="UniPathway" id="UPA00834">
    <property type="reaction ID" value="UER00712"/>
</dbReference>
<feature type="transmembrane region" description="Helical" evidence="14">
    <location>
        <begin position="220"/>
        <end position="242"/>
    </location>
</feature>
<comment type="miscellaneous">
    <text evidence="14">Carbon 2 of the heme B porphyrin ring is defined according to the Fischer nomenclature.</text>
</comment>
<dbReference type="RefSeq" id="WP_046007075.1">
    <property type="nucleotide sequence ID" value="NZ_JXYA01000063.1"/>
</dbReference>
<evidence type="ECO:0000256" key="9">
    <source>
        <dbReference type="ARBA" id="ARBA00023136"/>
    </source>
</evidence>
<evidence type="ECO:0000313" key="15">
    <source>
        <dbReference type="EMBL" id="KJZ05747.1"/>
    </source>
</evidence>
<keyword evidence="8 14" id="KW-0350">Heme biosynthesis</keyword>
<comment type="pathway">
    <text evidence="2 14">Porphyrin-containing compound metabolism; heme O biosynthesis; heme O from protoheme: step 1/1.</text>
</comment>
<feature type="transmembrane region" description="Helical" evidence="14">
    <location>
        <begin position="21"/>
        <end position="44"/>
    </location>
</feature>
<comment type="catalytic activity">
    <reaction evidence="13 14">
        <text>heme b + (2E,6E)-farnesyl diphosphate + H2O = Fe(II)-heme o + diphosphate</text>
        <dbReference type="Rhea" id="RHEA:28070"/>
        <dbReference type="ChEBI" id="CHEBI:15377"/>
        <dbReference type="ChEBI" id="CHEBI:33019"/>
        <dbReference type="ChEBI" id="CHEBI:60344"/>
        <dbReference type="ChEBI" id="CHEBI:60530"/>
        <dbReference type="ChEBI" id="CHEBI:175763"/>
        <dbReference type="EC" id="2.5.1.141"/>
    </reaction>
</comment>
<evidence type="ECO:0000256" key="12">
    <source>
        <dbReference type="ARBA" id="ARBA00042475"/>
    </source>
</evidence>
<dbReference type="InterPro" id="IPR000537">
    <property type="entry name" value="UbiA_prenyltransferase"/>
</dbReference>
<evidence type="ECO:0000256" key="2">
    <source>
        <dbReference type="ARBA" id="ARBA00004919"/>
    </source>
</evidence>
<sequence>MAMSVHQLGSALPDFYAGIKPYLAITKAKVVMMLVLTAWVGLALAPDTGRTLVQQLMSLLSIGLISAAAAAVNHVVDRNRDSKMARTRHRPLARQQLCVSKALLFAACLAIIGTTGLLVFSNWLCTVLTLLALLGYAVVYTMFLKHMTPQNIVIGGLAGALPPLLGWVSETGSMAAEPWLLVMIIFAWTPPHFWALAIAREADYARAGTPMLPVTHGIQFTKLCIVVYTLLLSVTCVLPYLIGMVGYVYLATASVLNGLFIFLVVRLYIHHTGQQAMGVFRFSIWYLLLLFVSLFVDRALI</sequence>
<keyword evidence="7 14" id="KW-1133">Transmembrane helix</keyword>
<comment type="subcellular location">
    <subcellularLocation>
        <location evidence="1 14">Cell membrane</location>
        <topology evidence="1 14">Multi-pass membrane protein</topology>
    </subcellularLocation>
</comment>
<dbReference type="CDD" id="cd13957">
    <property type="entry name" value="PT_UbiA_Cox10"/>
    <property type="match status" value="1"/>
</dbReference>
<proteinExistence type="inferred from homology"/>
<dbReference type="PATRIC" id="fig|43658.5.peg.4597"/>
<keyword evidence="16" id="KW-1185">Reference proteome</keyword>
<accession>A0A0F4QGF2</accession>
<protein>
    <recommendedName>
        <fullName evidence="11 14">Protoheme IX farnesyltransferase</fullName>
        <ecNumber evidence="3 14">2.5.1.141</ecNumber>
    </recommendedName>
    <alternativeName>
        <fullName evidence="12 14">Heme B farnesyltransferase</fullName>
    </alternativeName>
    <alternativeName>
        <fullName evidence="10 14">Heme O synthase</fullName>
    </alternativeName>
</protein>
<dbReference type="InterPro" id="IPR006369">
    <property type="entry name" value="Protohaem_IX_farnesylTrfase"/>
</dbReference>
<dbReference type="Pfam" id="PF01040">
    <property type="entry name" value="UbiA"/>
    <property type="match status" value="1"/>
</dbReference>
<dbReference type="HAMAP" id="MF_00154">
    <property type="entry name" value="CyoE_CtaB"/>
    <property type="match status" value="1"/>
</dbReference>
<dbReference type="EC" id="2.5.1.141" evidence="3 14"/>
<evidence type="ECO:0000256" key="6">
    <source>
        <dbReference type="ARBA" id="ARBA00022692"/>
    </source>
</evidence>
<keyword evidence="9 14" id="KW-0472">Membrane</keyword>
<dbReference type="InterPro" id="IPR044878">
    <property type="entry name" value="UbiA_sf"/>
</dbReference>
<evidence type="ECO:0000256" key="13">
    <source>
        <dbReference type="ARBA" id="ARBA00047690"/>
    </source>
</evidence>
<dbReference type="PANTHER" id="PTHR43448:SF7">
    <property type="entry name" value="4-HYDROXYBENZOATE SOLANESYLTRANSFERASE"/>
    <property type="match status" value="1"/>
</dbReference>
<dbReference type="GO" id="GO:0008495">
    <property type="term" value="F:protoheme IX farnesyltransferase activity"/>
    <property type="evidence" value="ECO:0007669"/>
    <property type="project" value="UniProtKB-UniRule"/>
</dbReference>
<feature type="transmembrane region" description="Helical" evidence="14">
    <location>
        <begin position="180"/>
        <end position="199"/>
    </location>
</feature>
<organism evidence="15 16">
    <name type="scientific">Pseudoalteromonas rubra</name>
    <dbReference type="NCBI Taxonomy" id="43658"/>
    <lineage>
        <taxon>Bacteria</taxon>
        <taxon>Pseudomonadati</taxon>
        <taxon>Pseudomonadota</taxon>
        <taxon>Gammaproteobacteria</taxon>
        <taxon>Alteromonadales</taxon>
        <taxon>Pseudoalteromonadaceae</taxon>
        <taxon>Pseudoalteromonas</taxon>
    </lineage>
</organism>
<evidence type="ECO:0000256" key="8">
    <source>
        <dbReference type="ARBA" id="ARBA00023133"/>
    </source>
</evidence>
<dbReference type="Gene3D" id="1.10.357.140">
    <property type="entry name" value="UbiA prenyltransferase"/>
    <property type="match status" value="1"/>
</dbReference>
<feature type="transmembrane region" description="Helical" evidence="14">
    <location>
        <begin position="276"/>
        <end position="296"/>
    </location>
</feature>
<feature type="transmembrane region" description="Helical" evidence="14">
    <location>
        <begin position="126"/>
        <end position="144"/>
    </location>
</feature>
<evidence type="ECO:0000256" key="11">
    <source>
        <dbReference type="ARBA" id="ARBA00040810"/>
    </source>
</evidence>
<comment type="similarity">
    <text evidence="14">Belongs to the UbiA prenyltransferase family. Protoheme IX farnesyltransferase subfamily.</text>
</comment>
<dbReference type="GO" id="GO:0005886">
    <property type="term" value="C:plasma membrane"/>
    <property type="evidence" value="ECO:0007669"/>
    <property type="project" value="UniProtKB-SubCell"/>
</dbReference>
<evidence type="ECO:0000256" key="3">
    <source>
        <dbReference type="ARBA" id="ARBA00012292"/>
    </source>
</evidence>
<evidence type="ECO:0000256" key="14">
    <source>
        <dbReference type="HAMAP-Rule" id="MF_00154"/>
    </source>
</evidence>
<evidence type="ECO:0000256" key="7">
    <source>
        <dbReference type="ARBA" id="ARBA00022989"/>
    </source>
</evidence>
<dbReference type="EMBL" id="JXYA01000063">
    <property type="protein sequence ID" value="KJZ05747.1"/>
    <property type="molecule type" value="Genomic_DNA"/>
</dbReference>
<comment type="function">
    <text evidence="14">Converts heme B (protoheme IX) to heme O by substitution of the vinyl group on carbon 2 of heme B porphyrin ring with a hydroxyethyl farnesyl side group.</text>
</comment>
<keyword evidence="5 14" id="KW-0808">Transferase</keyword>
<dbReference type="OrthoDB" id="9814417at2"/>
<dbReference type="PANTHER" id="PTHR43448">
    <property type="entry name" value="PROTOHEME IX FARNESYLTRANSFERASE, MITOCHONDRIAL"/>
    <property type="match status" value="1"/>
</dbReference>
<keyword evidence="6 14" id="KW-0812">Transmembrane</keyword>
<evidence type="ECO:0000256" key="10">
    <source>
        <dbReference type="ARBA" id="ARBA00030253"/>
    </source>
</evidence>
<feature type="transmembrane region" description="Helical" evidence="14">
    <location>
        <begin position="97"/>
        <end position="120"/>
    </location>
</feature>
<dbReference type="NCBIfam" id="NF003349">
    <property type="entry name" value="PRK04375.1-2"/>
    <property type="match status" value="1"/>
</dbReference>
<evidence type="ECO:0000313" key="16">
    <source>
        <dbReference type="Proteomes" id="UP000033452"/>
    </source>
</evidence>